<feature type="signal peptide" evidence="2">
    <location>
        <begin position="1"/>
        <end position="19"/>
    </location>
</feature>
<dbReference type="EMBL" id="FOFP01000001">
    <property type="protein sequence ID" value="SEP61189.1"/>
    <property type="molecule type" value="Genomic_DNA"/>
</dbReference>
<keyword evidence="2" id="KW-0732">Signal</keyword>
<dbReference type="PROSITE" id="PS51257">
    <property type="entry name" value="PROKAR_LIPOPROTEIN"/>
    <property type="match status" value="1"/>
</dbReference>
<accession>A0ABY1B017</accession>
<reference evidence="3 4" key="1">
    <citation type="submission" date="2016-10" db="EMBL/GenBank/DDBJ databases">
        <authorList>
            <person name="Varghese N."/>
            <person name="Submissions S."/>
        </authorList>
    </citation>
    <scope>NUCLEOTIDE SEQUENCE [LARGE SCALE GENOMIC DNA]</scope>
    <source>
        <strain evidence="3 4">CIP 109853</strain>
    </source>
</reference>
<evidence type="ECO:0000256" key="2">
    <source>
        <dbReference type="SAM" id="SignalP"/>
    </source>
</evidence>
<feature type="region of interest" description="Disordered" evidence="1">
    <location>
        <begin position="58"/>
        <end position="80"/>
    </location>
</feature>
<feature type="chain" id="PRO_5045463703" description="Lipoprotein" evidence="2">
    <location>
        <begin position="20"/>
        <end position="80"/>
    </location>
</feature>
<dbReference type="Proteomes" id="UP000198512">
    <property type="component" value="Unassembled WGS sequence"/>
</dbReference>
<organism evidence="3 4">
    <name type="scientific">Pseudomonas cuatrocienegasensis</name>
    <dbReference type="NCBI Taxonomy" id="543360"/>
    <lineage>
        <taxon>Bacteria</taxon>
        <taxon>Pseudomonadati</taxon>
        <taxon>Pseudomonadota</taxon>
        <taxon>Gammaproteobacteria</taxon>
        <taxon>Pseudomonadales</taxon>
        <taxon>Pseudomonadaceae</taxon>
        <taxon>Pseudomonas</taxon>
    </lineage>
</organism>
<sequence length="80" mass="8826">MSRLAALALVLLISGCSTAQQPVERPYTDAEIKQFALEVLSRSSLSYEDYEKIRRALSEPSHRMSTSIEDVPATASEPRG</sequence>
<comment type="caution">
    <text evidence="3">The sequence shown here is derived from an EMBL/GenBank/DDBJ whole genome shotgun (WGS) entry which is preliminary data.</text>
</comment>
<evidence type="ECO:0000256" key="1">
    <source>
        <dbReference type="SAM" id="MobiDB-lite"/>
    </source>
</evidence>
<evidence type="ECO:0008006" key="5">
    <source>
        <dbReference type="Google" id="ProtNLM"/>
    </source>
</evidence>
<evidence type="ECO:0000313" key="3">
    <source>
        <dbReference type="EMBL" id="SEP61189.1"/>
    </source>
</evidence>
<keyword evidence="4" id="KW-1185">Reference proteome</keyword>
<gene>
    <name evidence="3" type="ORF">SAMN05216600_10182</name>
</gene>
<dbReference type="RefSeq" id="WP_069517083.1">
    <property type="nucleotide sequence ID" value="NZ_FOFP01000001.1"/>
</dbReference>
<name>A0ABY1B017_9PSED</name>
<protein>
    <recommendedName>
        <fullName evidence="5">Lipoprotein</fullName>
    </recommendedName>
</protein>
<proteinExistence type="predicted"/>
<evidence type="ECO:0000313" key="4">
    <source>
        <dbReference type="Proteomes" id="UP000198512"/>
    </source>
</evidence>